<dbReference type="SMART" id="SM00418">
    <property type="entry name" value="HTH_ARSR"/>
    <property type="match status" value="1"/>
</dbReference>
<dbReference type="SUPFAM" id="SSF46785">
    <property type="entry name" value="Winged helix' DNA-binding domain"/>
    <property type="match status" value="1"/>
</dbReference>
<dbReference type="GO" id="GO:0003677">
    <property type="term" value="F:DNA binding"/>
    <property type="evidence" value="ECO:0007669"/>
    <property type="project" value="UniProtKB-KW"/>
</dbReference>
<dbReference type="PRINTS" id="PR00778">
    <property type="entry name" value="HTHARSR"/>
</dbReference>
<evidence type="ECO:0000313" key="6">
    <source>
        <dbReference type="Proteomes" id="UP000241507"/>
    </source>
</evidence>
<accession>A0A2R3Z9Q4</accession>
<dbReference type="KEGG" id="grs:C7S20_18205"/>
<dbReference type="CDD" id="cd00090">
    <property type="entry name" value="HTH_ARSR"/>
    <property type="match status" value="1"/>
</dbReference>
<evidence type="ECO:0000313" key="5">
    <source>
        <dbReference type="EMBL" id="AVR47025.1"/>
    </source>
</evidence>
<dbReference type="PANTHER" id="PTHR33154">
    <property type="entry name" value="TRANSCRIPTIONAL REGULATOR, ARSR FAMILY"/>
    <property type="match status" value="1"/>
</dbReference>
<dbReference type="InterPro" id="IPR036390">
    <property type="entry name" value="WH_DNA-bd_sf"/>
</dbReference>
<evidence type="ECO:0000259" key="4">
    <source>
        <dbReference type="PROSITE" id="PS50987"/>
    </source>
</evidence>
<dbReference type="EMBL" id="CP028136">
    <property type="protein sequence ID" value="AVR47025.1"/>
    <property type="molecule type" value="Genomic_DNA"/>
</dbReference>
<dbReference type="PANTHER" id="PTHR33154:SF15">
    <property type="entry name" value="REGULATORY PROTEIN ARSR"/>
    <property type="match status" value="1"/>
</dbReference>
<dbReference type="InterPro" id="IPR001845">
    <property type="entry name" value="HTH_ArsR_DNA-bd_dom"/>
</dbReference>
<reference evidence="6" key="1">
    <citation type="submission" date="2018-03" db="EMBL/GenBank/DDBJ databases">
        <title>Gramella fulva sp. nov., isolated from a dry surface of tidal flat.</title>
        <authorList>
            <person name="Hwang S.H."/>
            <person name="Hwang W.M."/>
            <person name="Kang K."/>
            <person name="Ahn T.-Y."/>
        </authorList>
    </citation>
    <scope>NUCLEOTIDE SEQUENCE [LARGE SCALE GENOMIC DNA]</scope>
    <source>
        <strain evidence="6">SH35</strain>
    </source>
</reference>
<dbReference type="Gene3D" id="1.10.10.10">
    <property type="entry name" value="Winged helix-like DNA-binding domain superfamily/Winged helix DNA-binding domain"/>
    <property type="match status" value="1"/>
</dbReference>
<keyword evidence="3" id="KW-0804">Transcription</keyword>
<dbReference type="InterPro" id="IPR036388">
    <property type="entry name" value="WH-like_DNA-bd_sf"/>
</dbReference>
<feature type="domain" description="HTH arsR-type" evidence="4">
    <location>
        <begin position="8"/>
        <end position="103"/>
    </location>
</feature>
<keyword evidence="1" id="KW-0805">Transcription regulation</keyword>
<proteinExistence type="predicted"/>
<dbReference type="Proteomes" id="UP000241507">
    <property type="component" value="Chromosome"/>
</dbReference>
<dbReference type="NCBIfam" id="NF033788">
    <property type="entry name" value="HTH_metalloreg"/>
    <property type="match status" value="1"/>
</dbReference>
<dbReference type="InterPro" id="IPR051081">
    <property type="entry name" value="HTH_MetalResp_TranReg"/>
</dbReference>
<keyword evidence="6" id="KW-1185">Reference proteome</keyword>
<dbReference type="RefSeq" id="WP_107013796.1">
    <property type="nucleotide sequence ID" value="NZ_CP028136.1"/>
</dbReference>
<evidence type="ECO:0000256" key="2">
    <source>
        <dbReference type="ARBA" id="ARBA00023125"/>
    </source>
</evidence>
<organism evidence="5 6">
    <name type="scientific">Christiangramia fulva</name>
    <dbReference type="NCBI Taxonomy" id="2126553"/>
    <lineage>
        <taxon>Bacteria</taxon>
        <taxon>Pseudomonadati</taxon>
        <taxon>Bacteroidota</taxon>
        <taxon>Flavobacteriia</taxon>
        <taxon>Flavobacteriales</taxon>
        <taxon>Flavobacteriaceae</taxon>
        <taxon>Christiangramia</taxon>
    </lineage>
</organism>
<evidence type="ECO:0000256" key="3">
    <source>
        <dbReference type="ARBA" id="ARBA00023163"/>
    </source>
</evidence>
<evidence type="ECO:0000256" key="1">
    <source>
        <dbReference type="ARBA" id="ARBA00023015"/>
    </source>
</evidence>
<dbReference type="AlphaFoldDB" id="A0A2R3Z9Q4"/>
<dbReference type="PROSITE" id="PS50987">
    <property type="entry name" value="HTH_ARSR_2"/>
    <property type="match status" value="1"/>
</dbReference>
<name>A0A2R3Z9Q4_9FLAO</name>
<dbReference type="InterPro" id="IPR011991">
    <property type="entry name" value="ArsR-like_HTH"/>
</dbReference>
<dbReference type="GO" id="GO:0003700">
    <property type="term" value="F:DNA-binding transcription factor activity"/>
    <property type="evidence" value="ECO:0007669"/>
    <property type="project" value="InterPro"/>
</dbReference>
<dbReference type="Pfam" id="PF01022">
    <property type="entry name" value="HTH_5"/>
    <property type="match status" value="1"/>
</dbReference>
<keyword evidence="2" id="KW-0238">DNA-binding</keyword>
<sequence>MGVTKTDLFTDQQNEFARMAKALAHPARVAIIQHLLKASQCINGHLVDKLGLAQATISQHLKELKDAGLVQGTIEGVSVNYCIHPENWKKAGKLFVGLFEQYKEIPKSDCC</sequence>
<gene>
    <name evidence="5" type="ORF">C7S20_18205</name>
</gene>
<dbReference type="OrthoDB" id="9800049at2"/>
<protein>
    <submittedName>
        <fullName evidence="5">Transcriptional regulator</fullName>
    </submittedName>
</protein>